<dbReference type="EMBL" id="SHMG01000015">
    <property type="protein sequence ID" value="TAA36442.1"/>
    <property type="molecule type" value="Genomic_DNA"/>
</dbReference>
<dbReference type="InterPro" id="IPR002925">
    <property type="entry name" value="Dienelactn_hydro"/>
</dbReference>
<dbReference type="InterPro" id="IPR050955">
    <property type="entry name" value="Plant_Biomass_Hydrol_Est"/>
</dbReference>
<dbReference type="InterPro" id="IPR029058">
    <property type="entry name" value="AB_hydrolase_fold"/>
</dbReference>
<dbReference type="OrthoDB" id="9764953at2"/>
<evidence type="ECO:0000256" key="2">
    <source>
        <dbReference type="SAM" id="SignalP"/>
    </source>
</evidence>
<dbReference type="GO" id="GO:0016787">
    <property type="term" value="F:hydrolase activity"/>
    <property type="evidence" value="ECO:0007669"/>
    <property type="project" value="InterPro"/>
</dbReference>
<sequence>MRFMKRLSLLLLCSLLAACASRPETMSGRFVERSVQVDGATHRYQVFVPSPAAYQGAPALVLFLHGSGERGGDNRKQLDAGLGPYLQRHRRDFPALVVLPQVPDEEEWTGTNARVALAAQAATLAEFQADPARVYATGISMGGYGTWEVALLAPERFAALAPVCGAVHPPRPQRPSLRVTPVDGLADPYAAIATRLGGTPIWMFHGAQDDIVLPEDDHRLVAAFEAAGHPVRYTEYPQGNHNVWDVTYADPALWAWLFAQRRP</sequence>
<proteinExistence type="predicted"/>
<dbReference type="PANTHER" id="PTHR43037">
    <property type="entry name" value="UNNAMED PRODUCT-RELATED"/>
    <property type="match status" value="1"/>
</dbReference>
<dbReference type="Pfam" id="PF01738">
    <property type="entry name" value="DLH"/>
    <property type="match status" value="1"/>
</dbReference>
<dbReference type="PANTHER" id="PTHR43037:SF1">
    <property type="entry name" value="BLL1128 PROTEIN"/>
    <property type="match status" value="1"/>
</dbReference>
<accession>A0A4V2HF96</accession>
<dbReference type="SUPFAM" id="SSF53474">
    <property type="entry name" value="alpha/beta-Hydrolases"/>
    <property type="match status" value="1"/>
</dbReference>
<evidence type="ECO:0000313" key="5">
    <source>
        <dbReference type="Proteomes" id="UP000294164"/>
    </source>
</evidence>
<keyword evidence="1 2" id="KW-0732">Signal</keyword>
<dbReference type="Proteomes" id="UP000294164">
    <property type="component" value="Unassembled WGS sequence"/>
</dbReference>
<organism evidence="4 5">
    <name type="scientific">Pseudoxanthomonas winnipegensis</name>
    <dbReference type="NCBI Taxonomy" id="2480810"/>
    <lineage>
        <taxon>Bacteria</taxon>
        <taxon>Pseudomonadati</taxon>
        <taxon>Pseudomonadota</taxon>
        <taxon>Gammaproteobacteria</taxon>
        <taxon>Lysobacterales</taxon>
        <taxon>Lysobacteraceae</taxon>
        <taxon>Pseudoxanthomonas</taxon>
    </lineage>
</organism>
<feature type="domain" description="Dienelactone hydrolase" evidence="3">
    <location>
        <begin position="117"/>
        <end position="241"/>
    </location>
</feature>
<comment type="caution">
    <text evidence="4">The sequence shown here is derived from an EMBL/GenBank/DDBJ whole genome shotgun (WGS) entry which is preliminary data.</text>
</comment>
<evidence type="ECO:0000256" key="1">
    <source>
        <dbReference type="ARBA" id="ARBA00022729"/>
    </source>
</evidence>
<dbReference type="AlphaFoldDB" id="A0A4V2HF96"/>
<evidence type="ECO:0000313" key="4">
    <source>
        <dbReference type="EMBL" id="TAA36442.1"/>
    </source>
</evidence>
<feature type="chain" id="PRO_5020745995" evidence="2">
    <location>
        <begin position="21"/>
        <end position="263"/>
    </location>
</feature>
<dbReference type="Gene3D" id="3.40.50.1820">
    <property type="entry name" value="alpha/beta hydrolase"/>
    <property type="match status" value="1"/>
</dbReference>
<name>A0A4V2HF96_9GAMM</name>
<reference evidence="4 5" key="1">
    <citation type="submission" date="2019-02" db="EMBL/GenBank/DDBJ databases">
        <title>WGS of Pseudoxanthomonas species novum from clinical isolates.</title>
        <authorList>
            <person name="Bernier A.-M."/>
            <person name="Bernard K."/>
            <person name="Vachon A."/>
        </authorList>
    </citation>
    <scope>NUCLEOTIDE SEQUENCE [LARGE SCALE GENOMIC DNA]</scope>
    <source>
        <strain evidence="4 5">NML130969</strain>
    </source>
</reference>
<gene>
    <name evidence="4" type="ORF">EA655_18475</name>
</gene>
<evidence type="ECO:0000259" key="3">
    <source>
        <dbReference type="Pfam" id="PF01738"/>
    </source>
</evidence>
<feature type="signal peptide" evidence="2">
    <location>
        <begin position="1"/>
        <end position="20"/>
    </location>
</feature>
<dbReference type="PROSITE" id="PS51257">
    <property type="entry name" value="PROKAR_LIPOPROTEIN"/>
    <property type="match status" value="1"/>
</dbReference>
<protein>
    <submittedName>
        <fullName evidence="4">Phospholipase</fullName>
    </submittedName>
</protein>